<reference evidence="1 2" key="1">
    <citation type="submission" date="2017-08" db="EMBL/GenBank/DDBJ databases">
        <title>Draft Genome Sequence of Pseudomonas moraviensis TYU6, isolated from Taxus cuspidata by using PacBio Single-Molecule Real-Time Technology.</title>
        <authorList>
            <person name="Baek K.-H."/>
            <person name="Mishra A.K."/>
        </authorList>
    </citation>
    <scope>NUCLEOTIDE SEQUENCE [LARGE SCALE GENOMIC DNA]</scope>
    <source>
        <strain evidence="1 2">TYU6</strain>
    </source>
</reference>
<dbReference type="EMBL" id="NRST01000001">
    <property type="protein sequence ID" value="PAW54249.1"/>
    <property type="molecule type" value="Genomic_DNA"/>
</dbReference>
<dbReference type="RefSeq" id="WP_047295070.1">
    <property type="nucleotide sequence ID" value="NZ_NRSS01000004.1"/>
</dbReference>
<organism evidence="1 2">
    <name type="scientific">Pseudomonas moraviensis</name>
    <dbReference type="NCBI Taxonomy" id="321662"/>
    <lineage>
        <taxon>Bacteria</taxon>
        <taxon>Pseudomonadati</taxon>
        <taxon>Pseudomonadota</taxon>
        <taxon>Gammaproteobacteria</taxon>
        <taxon>Pseudomonadales</taxon>
        <taxon>Pseudomonadaceae</taxon>
        <taxon>Pseudomonas</taxon>
    </lineage>
</organism>
<accession>A0A2A2PF67</accession>
<keyword evidence="2" id="KW-1185">Reference proteome</keyword>
<name>A0A2A2PF67_9PSED</name>
<sequence length="238" mass="26715">MSTQEQWYPPKANWLGNAFGCPPFDVVNQMLYQAVKDNPDNDEPAQIIGKLMLIGRTYSASVERRKTNGTAKDERQALDVIIEAAHAIAQSDVHDLLAKIPRPAVLSLRNIDQATAIHAQLCKALSAANKRENSSLASKYLHFHRPNFFPIVDSLARLSWSWVMDARGESYRGYTTFGKVARYGEWCKKVLNLQNDMKAQFAHDVSLRQVDNYLLSIMSLDGKGGWGLPVLINQVRAD</sequence>
<dbReference type="Proteomes" id="UP000217830">
    <property type="component" value="Unassembled WGS sequence"/>
</dbReference>
<proteinExistence type="predicted"/>
<dbReference type="AlphaFoldDB" id="A0A2A2PF67"/>
<evidence type="ECO:0000313" key="2">
    <source>
        <dbReference type="Proteomes" id="UP000217830"/>
    </source>
</evidence>
<gene>
    <name evidence="1" type="ORF">CKQ80_02765</name>
</gene>
<protein>
    <submittedName>
        <fullName evidence="1">Uncharacterized protein</fullName>
    </submittedName>
</protein>
<evidence type="ECO:0000313" key="1">
    <source>
        <dbReference type="EMBL" id="PAW54249.1"/>
    </source>
</evidence>
<comment type="caution">
    <text evidence="1">The sequence shown here is derived from an EMBL/GenBank/DDBJ whole genome shotgun (WGS) entry which is preliminary data.</text>
</comment>